<dbReference type="EC" id="2.7.1.170" evidence="1"/>
<keyword evidence="1" id="KW-0418">Kinase</keyword>
<keyword evidence="2" id="KW-1185">Reference proteome</keyword>
<dbReference type="RefSeq" id="WP_123133383.1">
    <property type="nucleotide sequence ID" value="NZ_RJJE01000009.1"/>
</dbReference>
<dbReference type="GO" id="GO:0016773">
    <property type="term" value="F:phosphotransferase activity, alcohol group as acceptor"/>
    <property type="evidence" value="ECO:0007669"/>
    <property type="project" value="InterPro"/>
</dbReference>
<proteinExistence type="predicted"/>
<dbReference type="OrthoDB" id="9763949at2"/>
<dbReference type="InterPro" id="IPR005338">
    <property type="entry name" value="Anhydro_N_Ac-Mur_kinase"/>
</dbReference>
<comment type="caution">
    <text evidence="1">The sequence shown here is derived from an EMBL/GenBank/DDBJ whole genome shotgun (WGS) entry which is preliminary data.</text>
</comment>
<name>A0A3M9MYU1_9BACT</name>
<gene>
    <name evidence="1" type="ORF">EFA69_12545</name>
</gene>
<dbReference type="EMBL" id="RJJE01000009">
    <property type="protein sequence ID" value="RNI30307.1"/>
    <property type="molecule type" value="Genomic_DNA"/>
</dbReference>
<organism evidence="1 2">
    <name type="scientific">Rufibacter immobilis</name>
    <dbReference type="NCBI Taxonomy" id="1348778"/>
    <lineage>
        <taxon>Bacteria</taxon>
        <taxon>Pseudomonadati</taxon>
        <taxon>Bacteroidota</taxon>
        <taxon>Cytophagia</taxon>
        <taxon>Cytophagales</taxon>
        <taxon>Hymenobacteraceae</taxon>
        <taxon>Rufibacter</taxon>
    </lineage>
</organism>
<dbReference type="PANTHER" id="PTHR30605">
    <property type="entry name" value="ANHYDRO-N-ACETYLMURAMIC ACID KINASE"/>
    <property type="match status" value="1"/>
</dbReference>
<evidence type="ECO:0000313" key="1">
    <source>
        <dbReference type="EMBL" id="RNI30307.1"/>
    </source>
</evidence>
<dbReference type="GO" id="GO:0006040">
    <property type="term" value="P:amino sugar metabolic process"/>
    <property type="evidence" value="ECO:0007669"/>
    <property type="project" value="InterPro"/>
</dbReference>
<dbReference type="Pfam" id="PF03702">
    <property type="entry name" value="AnmK"/>
    <property type="match status" value="1"/>
</dbReference>
<dbReference type="InterPro" id="IPR043129">
    <property type="entry name" value="ATPase_NBD"/>
</dbReference>
<dbReference type="GO" id="GO:0016301">
    <property type="term" value="F:kinase activity"/>
    <property type="evidence" value="ECO:0007669"/>
    <property type="project" value="UniProtKB-KW"/>
</dbReference>
<reference evidence="1 2" key="1">
    <citation type="submission" date="2018-11" db="EMBL/GenBank/DDBJ databases">
        <title>Rufibacter latericius sp. nov., isolated from water in Baiyang Lake.</title>
        <authorList>
            <person name="Yang Y."/>
        </authorList>
    </citation>
    <scope>NUCLEOTIDE SEQUENCE [LARGE SCALE GENOMIC DNA]</scope>
    <source>
        <strain evidence="1 2">MCC P1</strain>
    </source>
</reference>
<dbReference type="Gene3D" id="3.30.420.40">
    <property type="match status" value="2"/>
</dbReference>
<dbReference type="SUPFAM" id="SSF53067">
    <property type="entry name" value="Actin-like ATPase domain"/>
    <property type="match status" value="1"/>
</dbReference>
<evidence type="ECO:0000313" key="2">
    <source>
        <dbReference type="Proteomes" id="UP000271010"/>
    </source>
</evidence>
<protein>
    <submittedName>
        <fullName evidence="1">Anhydro-N-acetylmuramic acid kinase</fullName>
        <ecNumber evidence="1">2.7.1.170</ecNumber>
    </submittedName>
</protein>
<keyword evidence="1" id="KW-0808">Transferase</keyword>
<dbReference type="NCBIfam" id="NF007144">
    <property type="entry name" value="PRK09585.2-3"/>
    <property type="match status" value="1"/>
</dbReference>
<dbReference type="Proteomes" id="UP000271010">
    <property type="component" value="Unassembled WGS sequence"/>
</dbReference>
<dbReference type="PANTHER" id="PTHR30605:SF0">
    <property type="entry name" value="ANHYDRO-N-ACETYLMURAMIC ACID KINASE"/>
    <property type="match status" value="1"/>
</dbReference>
<dbReference type="AlphaFoldDB" id="A0A3M9MYU1"/>
<dbReference type="GO" id="GO:0009254">
    <property type="term" value="P:peptidoglycan turnover"/>
    <property type="evidence" value="ECO:0007669"/>
    <property type="project" value="InterPro"/>
</dbReference>
<dbReference type="GO" id="GO:0005524">
    <property type="term" value="F:ATP binding"/>
    <property type="evidence" value="ECO:0007669"/>
    <property type="project" value="InterPro"/>
</dbReference>
<sequence>MATYHVIGIMSGTSLDGVDLAYCRFTYKEDNWIYKILNTETLPYSNIWEQRLAGLAEVSAAELIATDRAYGRHLGELVRSFVDRHQLEVDFVSSHGHTVFHQPQRHITFQVGSGAYLAAAAALPTVCDFRTLDIALGGQGAPLVPIGDRLLFAEYDFCLNLGGISNISQEDPDHRVAFDISCCNMLLNPLAEQLGQPYDKDGLLARSGRFHQDLFDQLNEPAYFTAPFPKSIGKEWADEHSLRTIQESNASVQDKLHTACHHIGYQIAQSVRQHANQKSGKLLLTGGGAFNTFLVEQIWHYLGPDFEVVVPEPELVNFKEALIFAFLGVLRWRQEPNCLRSVTGAHHDNCGGAIYWN</sequence>
<accession>A0A3M9MYU1</accession>